<dbReference type="InterPro" id="IPR036691">
    <property type="entry name" value="Endo/exonu/phosph_ase_sf"/>
</dbReference>
<sequence>MNVGFGGVGVGAESSNIRRYFREHCRTSRPGIVALLETRICGTTADKAVRAFGFQNSFRVEAHGFSVGIWILWKDMIDVEIITVSHQSIHGRCWYAEVARWLYFTAVYARPQVEKRRLLWRHLRNLAQGENEAWIMGGDFNSILRLDERDVGSSRGSGVNKSFADFIFDMGLIEVDYKGSPFT</sequence>
<evidence type="ECO:0000313" key="2">
    <source>
        <dbReference type="EMBL" id="KAE8730044.1"/>
    </source>
</evidence>
<feature type="domain" description="Endonuclease/exonuclease/phosphatase" evidence="1">
    <location>
        <begin position="19"/>
        <end position="156"/>
    </location>
</feature>
<keyword evidence="3" id="KW-1185">Reference proteome</keyword>
<proteinExistence type="predicted"/>
<evidence type="ECO:0000313" key="3">
    <source>
        <dbReference type="Proteomes" id="UP000436088"/>
    </source>
</evidence>
<dbReference type="InterPro" id="IPR005135">
    <property type="entry name" value="Endo/exonuclease/phosphatase"/>
</dbReference>
<dbReference type="PANTHER" id="PTHR35218">
    <property type="entry name" value="RNASE H DOMAIN-CONTAINING PROTEIN"/>
    <property type="match status" value="1"/>
</dbReference>
<accession>A0A6A3CNH2</accession>
<dbReference type="SUPFAM" id="SSF56219">
    <property type="entry name" value="DNase I-like"/>
    <property type="match status" value="1"/>
</dbReference>
<organism evidence="2 3">
    <name type="scientific">Hibiscus syriacus</name>
    <name type="common">Rose of Sharon</name>
    <dbReference type="NCBI Taxonomy" id="106335"/>
    <lineage>
        <taxon>Eukaryota</taxon>
        <taxon>Viridiplantae</taxon>
        <taxon>Streptophyta</taxon>
        <taxon>Embryophyta</taxon>
        <taxon>Tracheophyta</taxon>
        <taxon>Spermatophyta</taxon>
        <taxon>Magnoliopsida</taxon>
        <taxon>eudicotyledons</taxon>
        <taxon>Gunneridae</taxon>
        <taxon>Pentapetalae</taxon>
        <taxon>rosids</taxon>
        <taxon>malvids</taxon>
        <taxon>Malvales</taxon>
        <taxon>Malvaceae</taxon>
        <taxon>Malvoideae</taxon>
        <taxon>Hibiscus</taxon>
    </lineage>
</organism>
<gene>
    <name evidence="2" type="ORF">F3Y22_tig00003041pilonHSYRG00651</name>
</gene>
<dbReference type="Proteomes" id="UP000436088">
    <property type="component" value="Unassembled WGS sequence"/>
</dbReference>
<dbReference type="Gene3D" id="3.60.10.10">
    <property type="entry name" value="Endonuclease/exonuclease/phosphatase"/>
    <property type="match status" value="1"/>
</dbReference>
<name>A0A6A3CNH2_HIBSY</name>
<comment type="caution">
    <text evidence="2">The sequence shown here is derived from an EMBL/GenBank/DDBJ whole genome shotgun (WGS) entry which is preliminary data.</text>
</comment>
<evidence type="ECO:0000259" key="1">
    <source>
        <dbReference type="Pfam" id="PF03372"/>
    </source>
</evidence>
<reference evidence="2" key="1">
    <citation type="submission" date="2019-09" db="EMBL/GenBank/DDBJ databases">
        <title>Draft genome information of white flower Hibiscus syriacus.</title>
        <authorList>
            <person name="Kim Y.-M."/>
        </authorList>
    </citation>
    <scope>NUCLEOTIDE SEQUENCE [LARGE SCALE GENOMIC DNA]</scope>
    <source>
        <strain evidence="2">YM2019G1</strain>
    </source>
</reference>
<dbReference type="GO" id="GO:0003824">
    <property type="term" value="F:catalytic activity"/>
    <property type="evidence" value="ECO:0007669"/>
    <property type="project" value="InterPro"/>
</dbReference>
<protein>
    <recommendedName>
        <fullName evidence="1">Endonuclease/exonuclease/phosphatase domain-containing protein</fullName>
    </recommendedName>
</protein>
<dbReference type="PANTHER" id="PTHR35218:SF9">
    <property type="entry name" value="ENDONUCLEASE_EXONUCLEASE_PHOSPHATASE DOMAIN-CONTAINING PROTEIN"/>
    <property type="match status" value="1"/>
</dbReference>
<dbReference type="AlphaFoldDB" id="A0A6A3CNH2"/>
<dbReference type="EMBL" id="VEPZ02000209">
    <property type="protein sequence ID" value="KAE8730044.1"/>
    <property type="molecule type" value="Genomic_DNA"/>
</dbReference>
<dbReference type="Pfam" id="PF03372">
    <property type="entry name" value="Exo_endo_phos"/>
    <property type="match status" value="1"/>
</dbReference>